<dbReference type="InterPro" id="IPR002733">
    <property type="entry name" value="AMMECR1_domain"/>
</dbReference>
<accession>A0A9W8A7L4</accession>
<dbReference type="InterPro" id="IPR027485">
    <property type="entry name" value="AMMECR1_N"/>
</dbReference>
<feature type="domain" description="AMMECR1" evidence="1">
    <location>
        <begin position="1"/>
        <end position="192"/>
    </location>
</feature>
<dbReference type="EMBL" id="JANBPU010000001">
    <property type="protein sequence ID" value="KAJ1922192.1"/>
    <property type="molecule type" value="Genomic_DNA"/>
</dbReference>
<gene>
    <name evidence="2" type="ORF">H4219_000054</name>
</gene>
<sequence length="203" mass="23383">MKATQEHCQYCFDVLLSRLFGRPLAHVSDSESPEYPLFVSWHKNVDGEEHLRGCVGTFTAQPLYEGLRRYAIVSSMEDSRFRPINKAELGSLTCEVSLLTDFEDVDYPMDWEIGKHGVWIEFVDHHGRSRTATFLPHIAKEQGWTKLKTMEHLLRKGGFRGEITPGTIDSIKLTRYQSSKASLTYDEYVDARRLKQHQADSEE</sequence>
<keyword evidence="3" id="KW-1185">Reference proteome</keyword>
<comment type="caution">
    <text evidence="2">The sequence shown here is derived from an EMBL/GenBank/DDBJ whole genome shotgun (WGS) entry which is preliminary data.</text>
</comment>
<dbReference type="PROSITE" id="PS51112">
    <property type="entry name" value="AMMECR1"/>
    <property type="match status" value="1"/>
</dbReference>
<name>A0A9W8A7L4_9FUNG</name>
<evidence type="ECO:0000313" key="3">
    <source>
        <dbReference type="Proteomes" id="UP001150538"/>
    </source>
</evidence>
<evidence type="ECO:0000259" key="1">
    <source>
        <dbReference type="PROSITE" id="PS51112"/>
    </source>
</evidence>
<dbReference type="Pfam" id="PF01871">
    <property type="entry name" value="AMMECR1"/>
    <property type="match status" value="1"/>
</dbReference>
<protein>
    <recommendedName>
        <fullName evidence="1">AMMECR1 domain-containing protein</fullName>
    </recommendedName>
</protein>
<dbReference type="Proteomes" id="UP001150538">
    <property type="component" value="Unassembled WGS sequence"/>
</dbReference>
<dbReference type="InterPro" id="IPR036071">
    <property type="entry name" value="AMMECR1_dom_sf"/>
</dbReference>
<evidence type="ECO:0000313" key="2">
    <source>
        <dbReference type="EMBL" id="KAJ1922192.1"/>
    </source>
</evidence>
<organism evidence="2 3">
    <name type="scientific">Mycoemilia scoparia</name>
    <dbReference type="NCBI Taxonomy" id="417184"/>
    <lineage>
        <taxon>Eukaryota</taxon>
        <taxon>Fungi</taxon>
        <taxon>Fungi incertae sedis</taxon>
        <taxon>Zoopagomycota</taxon>
        <taxon>Kickxellomycotina</taxon>
        <taxon>Kickxellomycetes</taxon>
        <taxon>Kickxellales</taxon>
        <taxon>Kickxellaceae</taxon>
        <taxon>Mycoemilia</taxon>
    </lineage>
</organism>
<dbReference type="Gene3D" id="3.30.700.20">
    <property type="entry name" value="Hypothetical protein ph0010, domain 1"/>
    <property type="match status" value="1"/>
</dbReference>
<proteinExistence type="predicted"/>
<dbReference type="OrthoDB" id="24630at2759"/>
<dbReference type="PANTHER" id="PTHR13016:SF0">
    <property type="entry name" value="AMME SYNDROME CANDIDATE GENE 1 PROTEIN"/>
    <property type="match status" value="1"/>
</dbReference>
<reference evidence="2" key="1">
    <citation type="submission" date="2022-07" db="EMBL/GenBank/DDBJ databases">
        <title>Phylogenomic reconstructions and comparative analyses of Kickxellomycotina fungi.</title>
        <authorList>
            <person name="Reynolds N.K."/>
            <person name="Stajich J.E."/>
            <person name="Barry K."/>
            <person name="Grigoriev I.V."/>
            <person name="Crous P."/>
            <person name="Smith M.E."/>
        </authorList>
    </citation>
    <scope>NUCLEOTIDE SEQUENCE</scope>
    <source>
        <strain evidence="2">NBRC 100468</strain>
    </source>
</reference>
<dbReference type="SUPFAM" id="SSF143447">
    <property type="entry name" value="AMMECR1-like"/>
    <property type="match status" value="1"/>
</dbReference>
<dbReference type="InterPro" id="IPR023473">
    <property type="entry name" value="AMMECR1"/>
</dbReference>
<dbReference type="PANTHER" id="PTHR13016">
    <property type="entry name" value="AMMECR1 HOMOLOG"/>
    <property type="match status" value="1"/>
</dbReference>
<dbReference type="AlphaFoldDB" id="A0A9W8A7L4"/>
<dbReference type="NCBIfam" id="TIGR00296">
    <property type="entry name" value="TIGR00296 family protein"/>
    <property type="match status" value="1"/>
</dbReference>